<organism evidence="1 2">
    <name type="scientific">Letharia lupina</name>
    <dbReference type="NCBI Taxonomy" id="560253"/>
    <lineage>
        <taxon>Eukaryota</taxon>
        <taxon>Fungi</taxon>
        <taxon>Dikarya</taxon>
        <taxon>Ascomycota</taxon>
        <taxon>Pezizomycotina</taxon>
        <taxon>Lecanoromycetes</taxon>
        <taxon>OSLEUM clade</taxon>
        <taxon>Lecanoromycetidae</taxon>
        <taxon>Lecanorales</taxon>
        <taxon>Lecanorineae</taxon>
        <taxon>Parmeliaceae</taxon>
        <taxon>Letharia</taxon>
    </lineage>
</organism>
<dbReference type="AlphaFoldDB" id="A0A8H6FJW2"/>
<comment type="caution">
    <text evidence="1">The sequence shown here is derived from an EMBL/GenBank/DDBJ whole genome shotgun (WGS) entry which is preliminary data.</text>
</comment>
<sequence>MAQASWEGWIVHKYVIGLPGGTAVKITLTPTSTTGPPERPSSLQNGYAIVSLYDLGIAVAKENKFYTANCDIVVVGVKTGNIKVEERTEERTEEQQGALLEDGLTLVDGPLNLTDLSIPANHDLAALPVGPRSYSKGNFKIEYEYDGARISPTDIFTACLDGFATSAPHPSTDVAAAVSARSLSNDCAINMRGVGLPSRFTWDHVIRTFSILFVNIMLGLRAFGEMRFSIFLDSAQIGTGFVLKPQRLAQNGTEK</sequence>
<evidence type="ECO:0000313" key="1">
    <source>
        <dbReference type="EMBL" id="KAF6229842.1"/>
    </source>
</evidence>
<dbReference type="RefSeq" id="XP_037157099.1">
    <property type="nucleotide sequence ID" value="XM_037295098.1"/>
</dbReference>
<dbReference type="EMBL" id="JACCJB010000002">
    <property type="protein sequence ID" value="KAF6229842.1"/>
    <property type="molecule type" value="Genomic_DNA"/>
</dbReference>
<dbReference type="Proteomes" id="UP000593566">
    <property type="component" value="Unassembled WGS sequence"/>
</dbReference>
<accession>A0A8H6FJW2</accession>
<gene>
    <name evidence="1" type="ORF">HO133_004179</name>
</gene>
<reference evidence="1 2" key="1">
    <citation type="journal article" date="2020" name="Genomics">
        <title>Complete, high-quality genomes from long-read metagenomic sequencing of two wolf lichen thalli reveals enigmatic genome architecture.</title>
        <authorList>
            <person name="McKenzie S.K."/>
            <person name="Walston R.F."/>
            <person name="Allen J.L."/>
        </authorList>
    </citation>
    <scope>NUCLEOTIDE SEQUENCE [LARGE SCALE GENOMIC DNA]</scope>
    <source>
        <strain evidence="1">WasteWater1</strain>
    </source>
</reference>
<protein>
    <submittedName>
        <fullName evidence="1">Uncharacterized protein</fullName>
    </submittedName>
</protein>
<name>A0A8H6FJW2_9LECA</name>
<keyword evidence="2" id="KW-1185">Reference proteome</keyword>
<proteinExistence type="predicted"/>
<evidence type="ECO:0000313" key="2">
    <source>
        <dbReference type="Proteomes" id="UP000593566"/>
    </source>
</evidence>
<dbReference type="GeneID" id="59332588"/>